<dbReference type="NCBIfam" id="NF038038">
    <property type="entry name" value="cytoc_DsrJ"/>
    <property type="match status" value="1"/>
</dbReference>
<evidence type="ECO:0000256" key="1">
    <source>
        <dbReference type="SAM" id="Phobius"/>
    </source>
</evidence>
<name>A0A7C2THZ4_9BACT</name>
<gene>
    <name evidence="2" type="ORF">ENN98_07025</name>
</gene>
<keyword evidence="1" id="KW-1133">Transmembrane helix</keyword>
<accession>A0A7C2THZ4</accession>
<dbReference type="EMBL" id="DSDS01000155">
    <property type="protein sequence ID" value="HET98428.1"/>
    <property type="molecule type" value="Genomic_DNA"/>
</dbReference>
<organism evidence="2">
    <name type="scientific">Desulfurivibrio alkaliphilus</name>
    <dbReference type="NCBI Taxonomy" id="427923"/>
    <lineage>
        <taxon>Bacteria</taxon>
        <taxon>Pseudomonadati</taxon>
        <taxon>Thermodesulfobacteriota</taxon>
        <taxon>Desulfobulbia</taxon>
        <taxon>Desulfobulbales</taxon>
        <taxon>Desulfobulbaceae</taxon>
        <taxon>Desulfurivibrio</taxon>
    </lineage>
</organism>
<proteinExistence type="predicted"/>
<dbReference type="InterPro" id="IPR047668">
    <property type="entry name" value="DsrJ"/>
</dbReference>
<comment type="caution">
    <text evidence="2">The sequence shown here is derived from an EMBL/GenBank/DDBJ whole genome shotgun (WGS) entry which is preliminary data.</text>
</comment>
<keyword evidence="1" id="KW-0812">Transmembrane</keyword>
<evidence type="ECO:0000313" key="2">
    <source>
        <dbReference type="EMBL" id="HET98428.1"/>
    </source>
</evidence>
<sequence>MYGSGRVIPSLIVFVGLMTFAIWYNAGKAQQLPDPEKPAEYEECVRDTQFMRKSHMVLLHEWRDDILRKSGQRTGVTASGLRYDRSLQKGCMNCHDDRKKFCDECHDYAAVTPDCWGCHLEPTKEAR</sequence>
<dbReference type="InterPro" id="IPR036280">
    <property type="entry name" value="Multihaem_cyt_sf"/>
</dbReference>
<reference evidence="2" key="1">
    <citation type="journal article" date="2020" name="mSystems">
        <title>Genome- and Community-Level Interaction Insights into Carbon Utilization and Element Cycling Functions of Hydrothermarchaeota in Hydrothermal Sediment.</title>
        <authorList>
            <person name="Zhou Z."/>
            <person name="Liu Y."/>
            <person name="Xu W."/>
            <person name="Pan J."/>
            <person name="Luo Z.H."/>
            <person name="Li M."/>
        </authorList>
    </citation>
    <scope>NUCLEOTIDE SEQUENCE [LARGE SCALE GENOMIC DNA]</scope>
    <source>
        <strain evidence="2">SpSt-1224</strain>
    </source>
</reference>
<feature type="transmembrane region" description="Helical" evidence="1">
    <location>
        <begin position="7"/>
        <end position="26"/>
    </location>
</feature>
<protein>
    <submittedName>
        <fullName evidence="2">Cytochrome C</fullName>
    </submittedName>
</protein>
<dbReference type="Proteomes" id="UP000885986">
    <property type="component" value="Unassembled WGS sequence"/>
</dbReference>
<dbReference type="SUPFAM" id="SSF48695">
    <property type="entry name" value="Multiheme cytochromes"/>
    <property type="match status" value="1"/>
</dbReference>
<keyword evidence="1" id="KW-0472">Membrane</keyword>
<dbReference type="AlphaFoldDB" id="A0A7C2THZ4"/>